<dbReference type="Proteomes" id="UP000696931">
    <property type="component" value="Unassembled WGS sequence"/>
</dbReference>
<feature type="transmembrane region" description="Helical" evidence="1">
    <location>
        <begin position="126"/>
        <end position="144"/>
    </location>
</feature>
<dbReference type="Pfam" id="PF11028">
    <property type="entry name" value="TMEM260-like"/>
    <property type="match status" value="1"/>
</dbReference>
<keyword evidence="1" id="KW-0472">Membrane</keyword>
<evidence type="ECO:0000256" key="1">
    <source>
        <dbReference type="SAM" id="Phobius"/>
    </source>
</evidence>
<evidence type="ECO:0000313" key="3">
    <source>
        <dbReference type="Proteomes" id="UP000696931"/>
    </source>
</evidence>
<proteinExistence type="predicted"/>
<evidence type="ECO:0000313" key="2">
    <source>
        <dbReference type="EMBL" id="MBI5169570.1"/>
    </source>
</evidence>
<keyword evidence="1" id="KW-1133">Transmembrane helix</keyword>
<feature type="transmembrane region" description="Helical" evidence="1">
    <location>
        <begin position="20"/>
        <end position="38"/>
    </location>
</feature>
<feature type="transmembrane region" description="Helical" evidence="1">
    <location>
        <begin position="50"/>
        <end position="68"/>
    </location>
</feature>
<reference evidence="2" key="1">
    <citation type="submission" date="2020-07" db="EMBL/GenBank/DDBJ databases">
        <title>Huge and variable diversity of episymbiotic CPR bacteria and DPANN archaea in groundwater ecosystems.</title>
        <authorList>
            <person name="He C.Y."/>
            <person name="Keren R."/>
            <person name="Whittaker M."/>
            <person name="Farag I.F."/>
            <person name="Doudna J."/>
            <person name="Cate J.H.D."/>
            <person name="Banfield J.F."/>
        </authorList>
    </citation>
    <scope>NUCLEOTIDE SEQUENCE</scope>
    <source>
        <strain evidence="2">NC_groundwater_1813_Pr3_B-0.1um_71_17</strain>
    </source>
</reference>
<feature type="transmembrane region" description="Helical" evidence="1">
    <location>
        <begin position="88"/>
        <end position="114"/>
    </location>
</feature>
<protein>
    <submittedName>
        <fullName evidence="2">DUF2723 domain-containing protein</fullName>
    </submittedName>
</protein>
<feature type="transmembrane region" description="Helical" evidence="1">
    <location>
        <begin position="292"/>
        <end position="310"/>
    </location>
</feature>
<dbReference type="EMBL" id="JACRIW010000058">
    <property type="protein sequence ID" value="MBI5169570.1"/>
    <property type="molecule type" value="Genomic_DNA"/>
</dbReference>
<feature type="transmembrane region" description="Helical" evidence="1">
    <location>
        <begin position="182"/>
        <end position="209"/>
    </location>
</feature>
<keyword evidence="1" id="KW-0812">Transmembrane</keyword>
<feature type="transmembrane region" description="Helical" evidence="1">
    <location>
        <begin position="221"/>
        <end position="242"/>
    </location>
</feature>
<dbReference type="AlphaFoldDB" id="A0A933W202"/>
<accession>A0A933W202</accession>
<name>A0A933W202_UNCEI</name>
<feature type="transmembrane region" description="Helical" evidence="1">
    <location>
        <begin position="317"/>
        <end position="338"/>
    </location>
</feature>
<organism evidence="2 3">
    <name type="scientific">Eiseniibacteriota bacterium</name>
    <dbReference type="NCBI Taxonomy" id="2212470"/>
    <lineage>
        <taxon>Bacteria</taxon>
        <taxon>Candidatus Eiseniibacteriota</taxon>
    </lineage>
</organism>
<dbReference type="InterPro" id="IPR021280">
    <property type="entry name" value="TMEM260-like"/>
</dbReference>
<sequence length="533" mass="56070">MRARDDTPKAAPPPERNGDGVISVAVALAAFAAYLFLAPPVSGDRDSSEFTVVLAANGVAHPTGYVLYTVLGHGFVAALRALGAPGAWAANAFSALGGGVAMGLLHATAARFAATSRVLGTPARTALPLVCVALIALGPAWTQVTTVAEVYSWHVAWALALTWLAVGRLLGPGAPDVREHVVWGVLVGAGLAHHATSVFFSVPLTAAYLLESVPARERRGALVRVLTAAAMLPVACAVWLWLHAGHDGPGIWRTLGPGWAGVWAHVSAAQYAGHFGRFAPEPLDRALIERHVFPPLFAGLAALVLAWALTPGGRARAVLAVLLGIASAQALFAFGYGVEDPSAYFLPALVLGVLALAPLACALTALRGAGVVAARSLVGVAALAALPGLATGWRTAVEARATFVGLDAFVHEQWERIPIERGIVFWPRDLHQRLIEYQLLRGEKPGLEIWNPRMLTHPEAKRRFFARHGFDPVGDLRLRAEDVRGGAAAPGGRAFAIAVAERVNERTALPVVLFEPEIPAVTVLPERPAGNVR</sequence>
<feature type="transmembrane region" description="Helical" evidence="1">
    <location>
        <begin position="344"/>
        <end position="366"/>
    </location>
</feature>
<comment type="caution">
    <text evidence="2">The sequence shown here is derived from an EMBL/GenBank/DDBJ whole genome shotgun (WGS) entry which is preliminary data.</text>
</comment>
<gene>
    <name evidence="2" type="ORF">HZA61_08790</name>
</gene>
<feature type="transmembrane region" description="Helical" evidence="1">
    <location>
        <begin position="150"/>
        <end position="170"/>
    </location>
</feature>